<comment type="caution">
    <text evidence="1">The sequence shown here is derived from an EMBL/GenBank/DDBJ whole genome shotgun (WGS) entry which is preliminary data.</text>
</comment>
<reference evidence="1 2" key="1">
    <citation type="submission" date="2019-08" db="EMBL/GenBank/DDBJ databases">
        <title>Draft genome sequences of two oriental melons (Cucumis melo L. var makuwa).</title>
        <authorList>
            <person name="Kwon S.-Y."/>
        </authorList>
    </citation>
    <scope>NUCLEOTIDE SEQUENCE [LARGE SCALE GENOMIC DNA]</scope>
    <source>
        <strain evidence="2">cv. SW 3</strain>
        <tissue evidence="1">Leaf</tissue>
    </source>
</reference>
<name>A0A5A7TTG3_CUCMM</name>
<proteinExistence type="predicted"/>
<dbReference type="AlphaFoldDB" id="A0A5A7TTG3"/>
<accession>A0A5A7TTG3</accession>
<dbReference type="EMBL" id="SSTE01013607">
    <property type="protein sequence ID" value="KAA0046722.1"/>
    <property type="molecule type" value="Genomic_DNA"/>
</dbReference>
<dbReference type="Proteomes" id="UP000321393">
    <property type="component" value="Unassembled WGS sequence"/>
</dbReference>
<organism evidence="1 2">
    <name type="scientific">Cucumis melo var. makuwa</name>
    <name type="common">Oriental melon</name>
    <dbReference type="NCBI Taxonomy" id="1194695"/>
    <lineage>
        <taxon>Eukaryota</taxon>
        <taxon>Viridiplantae</taxon>
        <taxon>Streptophyta</taxon>
        <taxon>Embryophyta</taxon>
        <taxon>Tracheophyta</taxon>
        <taxon>Spermatophyta</taxon>
        <taxon>Magnoliopsida</taxon>
        <taxon>eudicotyledons</taxon>
        <taxon>Gunneridae</taxon>
        <taxon>Pentapetalae</taxon>
        <taxon>rosids</taxon>
        <taxon>fabids</taxon>
        <taxon>Cucurbitales</taxon>
        <taxon>Cucurbitaceae</taxon>
        <taxon>Benincaseae</taxon>
        <taxon>Cucumis</taxon>
    </lineage>
</organism>
<evidence type="ECO:0000313" key="2">
    <source>
        <dbReference type="Proteomes" id="UP000321393"/>
    </source>
</evidence>
<gene>
    <name evidence="1" type="ORF">E6C27_scaffold216G00020</name>
</gene>
<protein>
    <submittedName>
        <fullName evidence="1">Retrotransposon protein putative ty3-gypsy sub-class</fullName>
    </submittedName>
</protein>
<evidence type="ECO:0000313" key="1">
    <source>
        <dbReference type="EMBL" id="KAA0046722.1"/>
    </source>
</evidence>
<sequence length="314" mass="35137">MWTREIAESSQTHVVKAGDKGKNVVQENQPQQQLASVASLSVQQLQNMIANSIRAYNSMERATQSSTSSISSKHARMKDQEETNLSGIKPCIFEELATRAHDMELSIASIETKNFSVPEVKTDKKETKGTEKIVKSTMKEYMVINTTSLKYCRHARATTGEATDPTARIHPVEKYFVLKELILRLASEKKMELDMNEEVAPEDSQGKERPIEEDDGARFFCDHQYENPEVIACHAISATAEESISPRSVEEEGVLKDLPRFNVDDLLSLPQETKTILIDALLNSGASSLSAATVTYEITPYFMFIDFSDKDFGI</sequence>